<evidence type="ECO:0000256" key="1">
    <source>
        <dbReference type="ARBA" id="ARBA00022723"/>
    </source>
</evidence>
<dbReference type="PANTHER" id="PTHR36507:SF1">
    <property type="entry name" value="BLL1555 PROTEIN"/>
    <property type="match status" value="1"/>
</dbReference>
<dbReference type="InterPro" id="IPR011692">
    <property type="entry name" value="Stress_up-reg_Nod19"/>
</dbReference>
<dbReference type="Gene3D" id="2.60.40.420">
    <property type="entry name" value="Cupredoxins - blue copper proteins"/>
    <property type="match status" value="1"/>
</dbReference>
<gene>
    <name evidence="4" type="ORF">UFOPK3522_00582</name>
</gene>
<evidence type="ECO:0000256" key="2">
    <source>
        <dbReference type="ARBA" id="ARBA00023008"/>
    </source>
</evidence>
<dbReference type="GO" id="GO:0009055">
    <property type="term" value="F:electron transfer activity"/>
    <property type="evidence" value="ECO:0007669"/>
    <property type="project" value="InterPro"/>
</dbReference>
<name>A0A6J5ZJB9_9ZZZZ</name>
<dbReference type="InterPro" id="IPR000923">
    <property type="entry name" value="BlueCu_1"/>
</dbReference>
<dbReference type="Pfam" id="PF00127">
    <property type="entry name" value="Copper-bind"/>
    <property type="match status" value="1"/>
</dbReference>
<dbReference type="PANTHER" id="PTHR36507">
    <property type="entry name" value="BLL1555 PROTEIN"/>
    <property type="match status" value="1"/>
</dbReference>
<dbReference type="InterPro" id="IPR008972">
    <property type="entry name" value="Cupredoxin"/>
</dbReference>
<sequence length="451" mass="48309">MGKRGLLAGLVVGAVMLIPSASAFAAPVQMSFTSAPVTVGGYSVERNSSYGPPLKVDRPVGAGFITAMSVDVVDVKTGKEVPINRIMLHHIVFAAYGGPAGVTPFYGDGEERAVMKLPEGYGYPVDAADKWYMVWMLMNHRAQTDSVKIRWRLTWDTNPNLKPVKPMTFDASRSAQGLVYSVPGGGKPGSSHLRTQTLKAPFNGRIVAGLGHVHGGARELTLSQPGCGDRAIYRSKPTWGAASNPFYKVKPILHEPGPINMTRIESSTGIAVRAGEDLKLSSIYDAELPHTRVMGLMLVYIARDDSPSSGCANLPGDLKQVGTKTKGRSRVPVFPVPLTGLDSKGRAVEIARPPGQTLMAGLSADLNVGDAFYTRRNVSIAQGGSVTWAFGSVLQHDVTVADGPRGFNSDWMKAGQSFTKRFDVPGKYKLFCSLHPVQMTQVVTVRPKSAG</sequence>
<proteinExistence type="predicted"/>
<organism evidence="4">
    <name type="scientific">freshwater metagenome</name>
    <dbReference type="NCBI Taxonomy" id="449393"/>
    <lineage>
        <taxon>unclassified sequences</taxon>
        <taxon>metagenomes</taxon>
        <taxon>ecological metagenomes</taxon>
    </lineage>
</organism>
<dbReference type="AlphaFoldDB" id="A0A6J5ZJB9"/>
<accession>A0A6J5ZJB9</accession>
<feature type="domain" description="Blue (type 1) copper" evidence="3">
    <location>
        <begin position="368"/>
        <end position="445"/>
    </location>
</feature>
<reference evidence="4" key="1">
    <citation type="submission" date="2020-05" db="EMBL/GenBank/DDBJ databases">
        <authorList>
            <person name="Chiriac C."/>
            <person name="Salcher M."/>
            <person name="Ghai R."/>
            <person name="Kavagutti S V."/>
        </authorList>
    </citation>
    <scope>NUCLEOTIDE SEQUENCE</scope>
</reference>
<dbReference type="GO" id="GO:0005507">
    <property type="term" value="F:copper ion binding"/>
    <property type="evidence" value="ECO:0007669"/>
    <property type="project" value="InterPro"/>
</dbReference>
<dbReference type="SUPFAM" id="SSF49503">
    <property type="entry name" value="Cupredoxins"/>
    <property type="match status" value="1"/>
</dbReference>
<dbReference type="Pfam" id="PF07712">
    <property type="entry name" value="SURNod19"/>
    <property type="match status" value="1"/>
</dbReference>
<evidence type="ECO:0000313" key="4">
    <source>
        <dbReference type="EMBL" id="CAB4340919.1"/>
    </source>
</evidence>
<protein>
    <submittedName>
        <fullName evidence="4">Unannotated protein</fullName>
    </submittedName>
</protein>
<keyword evidence="1" id="KW-0479">Metal-binding</keyword>
<evidence type="ECO:0000259" key="3">
    <source>
        <dbReference type="Pfam" id="PF00127"/>
    </source>
</evidence>
<dbReference type="InterPro" id="IPR052721">
    <property type="entry name" value="ET_Amicyanin"/>
</dbReference>
<dbReference type="EMBL" id="CAESAO010000035">
    <property type="protein sequence ID" value="CAB4340919.1"/>
    <property type="molecule type" value="Genomic_DNA"/>
</dbReference>
<keyword evidence="2" id="KW-0186">Copper</keyword>